<dbReference type="AlphaFoldDB" id="A0A1W6EVW2"/>
<dbReference type="PANTHER" id="PTHR11567">
    <property type="entry name" value="ACID PHOSPHATASE-RELATED"/>
    <property type="match status" value="1"/>
</dbReference>
<dbReference type="GO" id="GO:0003993">
    <property type="term" value="F:acid phosphatase activity"/>
    <property type="evidence" value="ECO:0007669"/>
    <property type="project" value="UniProtKB-EC"/>
</dbReference>
<dbReference type="EMBL" id="KY563442">
    <property type="protein sequence ID" value="ARK19851.1"/>
    <property type="molecule type" value="mRNA"/>
</dbReference>
<dbReference type="InterPro" id="IPR029033">
    <property type="entry name" value="His_PPase_superfam"/>
</dbReference>
<reference evidence="3" key="1">
    <citation type="submission" date="2017-02" db="EMBL/GenBank/DDBJ databases">
        <title>Parasitoid Jewel Wasp Mounts Multi-Pronged Neurochemical Attack to Hijack a Host Brain.</title>
        <authorList>
            <person name="Arvidson R.S."/>
            <person name="Kaiser M."/>
            <person name="Libersat F."/>
            <person name="Adams M.E."/>
        </authorList>
    </citation>
    <scope>NUCLEOTIDE SEQUENCE</scope>
    <source>
        <strain evidence="3">69</strain>
    </source>
</reference>
<accession>A0A1W6EVW2</accession>
<dbReference type="InterPro" id="IPR050645">
    <property type="entry name" value="Histidine_acid_phosphatase"/>
</dbReference>
<name>A0A1W6EVW2_AMPCP</name>
<evidence type="ECO:0000313" key="3">
    <source>
        <dbReference type="EMBL" id="ARK19851.1"/>
    </source>
</evidence>
<dbReference type="InterPro" id="IPR033379">
    <property type="entry name" value="Acid_Pase_AS"/>
</dbReference>
<organism evidence="3">
    <name type="scientific">Ampulex compressa</name>
    <name type="common">Emerald cockroach wasp</name>
    <dbReference type="NCBI Taxonomy" id="860918"/>
    <lineage>
        <taxon>Eukaryota</taxon>
        <taxon>Metazoa</taxon>
        <taxon>Ecdysozoa</taxon>
        <taxon>Arthropoda</taxon>
        <taxon>Hexapoda</taxon>
        <taxon>Insecta</taxon>
        <taxon>Pterygota</taxon>
        <taxon>Neoptera</taxon>
        <taxon>Endopterygota</taxon>
        <taxon>Hymenoptera</taxon>
        <taxon>Apocrita</taxon>
        <taxon>Aculeata</taxon>
        <taxon>Apoidea</taxon>
        <taxon>Ampulicidae</taxon>
        <taxon>Ampulicini</taxon>
        <taxon>Ampulex</taxon>
    </lineage>
</organism>
<comment type="similarity">
    <text evidence="2">Belongs to the histidine acid phosphatase family.</text>
</comment>
<dbReference type="Pfam" id="PF00328">
    <property type="entry name" value="His_Phos_2"/>
    <property type="match status" value="1"/>
</dbReference>
<comment type="catalytic activity">
    <reaction evidence="1">
        <text>a phosphate monoester + H2O = an alcohol + phosphate</text>
        <dbReference type="Rhea" id="RHEA:15017"/>
        <dbReference type="ChEBI" id="CHEBI:15377"/>
        <dbReference type="ChEBI" id="CHEBI:30879"/>
        <dbReference type="ChEBI" id="CHEBI:43474"/>
        <dbReference type="ChEBI" id="CHEBI:67140"/>
        <dbReference type="EC" id="3.1.3.2"/>
    </reaction>
</comment>
<protein>
    <submittedName>
        <fullName evidence="3">Testicular acid phosphatase-like protein</fullName>
    </submittedName>
</protein>
<dbReference type="CDD" id="cd07061">
    <property type="entry name" value="HP_HAP_like"/>
    <property type="match status" value="1"/>
</dbReference>
<evidence type="ECO:0000256" key="1">
    <source>
        <dbReference type="ARBA" id="ARBA00000032"/>
    </source>
</evidence>
<evidence type="ECO:0000256" key="2">
    <source>
        <dbReference type="ARBA" id="ARBA00005375"/>
    </source>
</evidence>
<proteinExistence type="evidence at transcript level"/>
<dbReference type="PROSITE" id="PS00616">
    <property type="entry name" value="HIS_ACID_PHOSPHAT_1"/>
    <property type="match status" value="1"/>
</dbReference>
<dbReference type="SUPFAM" id="SSF53254">
    <property type="entry name" value="Phosphoglycerate mutase-like"/>
    <property type="match status" value="1"/>
</dbReference>
<sequence>MWPFRMVGTTNLSGGTCLLACQYRKTQHVLSSRSSPISSANGSREVIVPSHVGHETTMVSLSGLLILQAVLGTSLGSVIKKRSVAIDDNADRDALETKKAEDDTLRLVTVVMRHGERAPQDTYPNDPYINDSMAPYGWGQLTNEGRRNQYNQGLFLRERYDKFLGKEYSPDVFYLQCTGVDRTKMSAMLEAAALWKPNKGQAFKPDLPWQPVTLSYQPRDEDTLMLIWDTCPKYAKLRHAISELPEVQSVEQDNKQLFEELTNHTGMTISCADDVGSLYGTLRAEDQMKLDLPEWTKHYYPDKLIPLTLYELKLNVYNDELRRLKGGPLLKKITTDMFAKKGDILKPKDRKMFMFVGHDSSIITLLDVMHVWQDQMPVYNIMVMIELHENHDGWNVQLYLRNSTAHEPYPLTIPGCTTSCPLEQFAEILAPMIPDNWKEECKVEGDYTPPPAPAP</sequence>
<dbReference type="PANTHER" id="PTHR11567:SF205">
    <property type="entry name" value="GH28721P-RELATED"/>
    <property type="match status" value="1"/>
</dbReference>
<dbReference type="InterPro" id="IPR000560">
    <property type="entry name" value="His_Pase_clade-2"/>
</dbReference>
<dbReference type="Gene3D" id="3.40.50.1240">
    <property type="entry name" value="Phosphoglycerate mutase-like"/>
    <property type="match status" value="1"/>
</dbReference>